<evidence type="ECO:0000256" key="1">
    <source>
        <dbReference type="SAM" id="MobiDB-lite"/>
    </source>
</evidence>
<accession>A0A388JTQ0</accession>
<feature type="region of interest" description="Disordered" evidence="1">
    <location>
        <begin position="1"/>
        <end position="83"/>
    </location>
</feature>
<organism evidence="2 3">
    <name type="scientific">Chara braunii</name>
    <name type="common">Braun's stonewort</name>
    <dbReference type="NCBI Taxonomy" id="69332"/>
    <lineage>
        <taxon>Eukaryota</taxon>
        <taxon>Viridiplantae</taxon>
        <taxon>Streptophyta</taxon>
        <taxon>Charophyceae</taxon>
        <taxon>Charales</taxon>
        <taxon>Characeae</taxon>
        <taxon>Chara</taxon>
    </lineage>
</organism>
<dbReference type="Proteomes" id="UP000265515">
    <property type="component" value="Unassembled WGS sequence"/>
</dbReference>
<feature type="compositionally biased region" description="Polar residues" evidence="1">
    <location>
        <begin position="57"/>
        <end position="73"/>
    </location>
</feature>
<feature type="compositionally biased region" description="Basic and acidic residues" evidence="1">
    <location>
        <begin position="27"/>
        <end position="37"/>
    </location>
</feature>
<dbReference type="Gramene" id="GBG61189">
    <property type="protein sequence ID" value="GBG61189"/>
    <property type="gene ID" value="CBR_g19722"/>
</dbReference>
<feature type="region of interest" description="Disordered" evidence="1">
    <location>
        <begin position="108"/>
        <end position="130"/>
    </location>
</feature>
<evidence type="ECO:0000313" key="2">
    <source>
        <dbReference type="EMBL" id="GBG61189.1"/>
    </source>
</evidence>
<feature type="compositionally biased region" description="Basic and acidic residues" evidence="1">
    <location>
        <begin position="108"/>
        <end position="124"/>
    </location>
</feature>
<protein>
    <submittedName>
        <fullName evidence="2">Uncharacterized protein</fullName>
    </submittedName>
</protein>
<gene>
    <name evidence="2" type="ORF">CBR_g19722</name>
</gene>
<proteinExistence type="predicted"/>
<keyword evidence="3" id="KW-1185">Reference proteome</keyword>
<feature type="compositionally biased region" description="Basic and acidic residues" evidence="1">
    <location>
        <begin position="380"/>
        <end position="412"/>
    </location>
</feature>
<evidence type="ECO:0000313" key="3">
    <source>
        <dbReference type="Proteomes" id="UP000265515"/>
    </source>
</evidence>
<feature type="compositionally biased region" description="Acidic residues" evidence="1">
    <location>
        <begin position="8"/>
        <end position="22"/>
    </location>
</feature>
<dbReference type="AlphaFoldDB" id="A0A388JTQ0"/>
<comment type="caution">
    <text evidence="2">The sequence shown here is derived from an EMBL/GenBank/DDBJ whole genome shotgun (WGS) entry which is preliminary data.</text>
</comment>
<reference evidence="2 3" key="1">
    <citation type="journal article" date="2018" name="Cell">
        <title>The Chara Genome: Secondary Complexity and Implications for Plant Terrestrialization.</title>
        <authorList>
            <person name="Nishiyama T."/>
            <person name="Sakayama H."/>
            <person name="Vries J.D."/>
            <person name="Buschmann H."/>
            <person name="Saint-Marcoux D."/>
            <person name="Ullrich K.K."/>
            <person name="Haas F.B."/>
            <person name="Vanderstraeten L."/>
            <person name="Becker D."/>
            <person name="Lang D."/>
            <person name="Vosolsobe S."/>
            <person name="Rombauts S."/>
            <person name="Wilhelmsson P.K.I."/>
            <person name="Janitza P."/>
            <person name="Kern R."/>
            <person name="Heyl A."/>
            <person name="Rumpler F."/>
            <person name="Villalobos L.I.A.C."/>
            <person name="Clay J.M."/>
            <person name="Skokan R."/>
            <person name="Toyoda A."/>
            <person name="Suzuki Y."/>
            <person name="Kagoshima H."/>
            <person name="Schijlen E."/>
            <person name="Tajeshwar N."/>
            <person name="Catarino B."/>
            <person name="Hetherington A.J."/>
            <person name="Saltykova A."/>
            <person name="Bonnot C."/>
            <person name="Breuninger H."/>
            <person name="Symeonidi A."/>
            <person name="Radhakrishnan G.V."/>
            <person name="Van Nieuwerburgh F."/>
            <person name="Deforce D."/>
            <person name="Chang C."/>
            <person name="Karol K.G."/>
            <person name="Hedrich R."/>
            <person name="Ulvskov P."/>
            <person name="Glockner G."/>
            <person name="Delwiche C.F."/>
            <person name="Petrasek J."/>
            <person name="Van de Peer Y."/>
            <person name="Friml J."/>
            <person name="Beilby M."/>
            <person name="Dolan L."/>
            <person name="Kohara Y."/>
            <person name="Sugano S."/>
            <person name="Fujiyama A."/>
            <person name="Delaux P.-M."/>
            <person name="Quint M."/>
            <person name="TheiBen G."/>
            <person name="Hagemann M."/>
            <person name="Harholt J."/>
            <person name="Dunand C."/>
            <person name="Zachgo S."/>
            <person name="Langdale J."/>
            <person name="Maumus F."/>
            <person name="Straeten D.V.D."/>
            <person name="Gould S.B."/>
            <person name="Rensing S.A."/>
        </authorList>
    </citation>
    <scope>NUCLEOTIDE SEQUENCE [LARGE SCALE GENOMIC DNA]</scope>
    <source>
        <strain evidence="2 3">S276</strain>
    </source>
</reference>
<sequence>MDVAEQFDIMDSEEETEDEEIDLPLPDAHHTAVREETPPVSALGGRQAMEEDVPGATASTGTKNVMSGPQPNTGGAKEGITNKCGMKEVTPGFVSLVRRVRNDIEGAADDENKNVAHAGKESVHGPDGMDIEDDPLFHIPDDAPKQLAPGDNISYDMKEMKGGPHFLETKYTKSYEHEWGHHIIYHSGLFEPCVINGRWHMAIRMGGKWVFKKRVQRRRFYEIAKDNLYTRVRQTNKDAPDDKISEKVNSLFEFLRENHLLECCAAFYDKKSSPSYGAVIWCLDYRSTDCMYDSGILVGCSQSLEGHMGARKKNESAAARGGGESVANKEGQFRMQNTMGDEVADRPSSTPQPTPRPSEGISAVGARSETTPTEGGEVVAHVHGDKAKDEKIEEDQQKKASDEEGPKIEAHKGVKGVVGNVD</sequence>
<dbReference type="EMBL" id="BFEA01000018">
    <property type="protein sequence ID" value="GBG61189.1"/>
    <property type="molecule type" value="Genomic_DNA"/>
</dbReference>
<name>A0A388JTQ0_CHABU</name>
<feature type="region of interest" description="Disordered" evidence="1">
    <location>
        <begin position="311"/>
        <end position="422"/>
    </location>
</feature>